<keyword evidence="6" id="KW-0235">DNA replication</keyword>
<evidence type="ECO:0000256" key="2">
    <source>
        <dbReference type="ARBA" id="ARBA00004647"/>
    </source>
</evidence>
<dbReference type="Pfam" id="PF18636">
    <property type="entry name" value="Sld7_N"/>
    <property type="match status" value="1"/>
</dbReference>
<evidence type="ECO:0000256" key="9">
    <source>
        <dbReference type="ARBA" id="ARBA00023306"/>
    </source>
</evidence>
<proteinExistence type="inferred from homology"/>
<comment type="subcellular location">
    <subcellularLocation>
        <location evidence="2">Cytoplasm</location>
        <location evidence="2">Cytoskeleton</location>
        <location evidence="2">Spindle pole</location>
    </subcellularLocation>
    <subcellularLocation>
        <location evidence="1">Nucleus</location>
    </subcellularLocation>
</comment>
<protein>
    <recommendedName>
        <fullName evidence="4">Mitochondrial morphogenesis protein SLD7</fullName>
    </recommendedName>
</protein>
<evidence type="ECO:0000313" key="13">
    <source>
        <dbReference type="Proteomes" id="UP000422736"/>
    </source>
</evidence>
<evidence type="ECO:0000256" key="6">
    <source>
        <dbReference type="ARBA" id="ARBA00022705"/>
    </source>
</evidence>
<dbReference type="EMBL" id="CP015056">
    <property type="protein sequence ID" value="QGN15270.1"/>
    <property type="molecule type" value="Genomic_DNA"/>
</dbReference>
<keyword evidence="9" id="KW-0131">Cell cycle</keyword>
<name>A0ABX6ESI8_KLUMA</name>
<feature type="domain" description="Sld7 N-terminal" evidence="11">
    <location>
        <begin position="5"/>
        <end position="129"/>
    </location>
</feature>
<reference evidence="12 13" key="1">
    <citation type="submission" date="2016-03" db="EMBL/GenBank/DDBJ databases">
        <title>How can Kluyveromyces marxianus grow so fast - potential evolutionary course in Saccharomyces Complex revealed by comparative genomics.</title>
        <authorList>
            <person name="Mo W."/>
            <person name="Lu W."/>
            <person name="Yang X."/>
            <person name="Qi J."/>
            <person name="Lv H."/>
        </authorList>
    </citation>
    <scope>NUCLEOTIDE SEQUENCE [LARGE SCALE GENOMIC DNA]</scope>
    <source>
        <strain evidence="12 13">FIM1</strain>
    </source>
</reference>
<evidence type="ECO:0000256" key="5">
    <source>
        <dbReference type="ARBA" id="ARBA00022490"/>
    </source>
</evidence>
<evidence type="ECO:0000313" key="12">
    <source>
        <dbReference type="EMBL" id="QGN15270.1"/>
    </source>
</evidence>
<evidence type="ECO:0000256" key="8">
    <source>
        <dbReference type="ARBA" id="ARBA00023242"/>
    </source>
</evidence>
<gene>
    <name evidence="12" type="primary">SLD7</name>
    <name evidence="12" type="ORF">FIM1_1959</name>
</gene>
<evidence type="ECO:0000256" key="4">
    <source>
        <dbReference type="ARBA" id="ARBA00017231"/>
    </source>
</evidence>
<organism evidence="12 13">
    <name type="scientific">Kluyveromyces marxianus</name>
    <name type="common">Yeast</name>
    <name type="synonym">Candida kefyr</name>
    <dbReference type="NCBI Taxonomy" id="4911"/>
    <lineage>
        <taxon>Eukaryota</taxon>
        <taxon>Fungi</taxon>
        <taxon>Dikarya</taxon>
        <taxon>Ascomycota</taxon>
        <taxon>Saccharomycotina</taxon>
        <taxon>Saccharomycetes</taxon>
        <taxon>Saccharomycetales</taxon>
        <taxon>Saccharomycetaceae</taxon>
        <taxon>Kluyveromyces</taxon>
    </lineage>
</organism>
<keyword evidence="7" id="KW-0206">Cytoskeleton</keyword>
<dbReference type="Pfam" id="PF18596">
    <property type="entry name" value="Sld7_C"/>
    <property type="match status" value="1"/>
</dbReference>
<keyword evidence="5" id="KW-0963">Cytoplasm</keyword>
<evidence type="ECO:0000256" key="3">
    <source>
        <dbReference type="ARBA" id="ARBA00009044"/>
    </source>
</evidence>
<accession>A0ABX6ESI8</accession>
<keyword evidence="13" id="KW-1185">Reference proteome</keyword>
<evidence type="ECO:0000256" key="7">
    <source>
        <dbReference type="ARBA" id="ARBA00023212"/>
    </source>
</evidence>
<comment type="similarity">
    <text evidence="3">Belongs to the SLD7 family.</text>
</comment>
<evidence type="ECO:0000259" key="10">
    <source>
        <dbReference type="Pfam" id="PF18596"/>
    </source>
</evidence>
<evidence type="ECO:0000256" key="1">
    <source>
        <dbReference type="ARBA" id="ARBA00004123"/>
    </source>
</evidence>
<dbReference type="Proteomes" id="UP000422736">
    <property type="component" value="Chromosome 3"/>
</dbReference>
<dbReference type="InterPro" id="IPR041260">
    <property type="entry name" value="Sld7_C"/>
</dbReference>
<dbReference type="InterPro" id="IPR041564">
    <property type="entry name" value="Sld7_N"/>
</dbReference>
<feature type="domain" description="Sld7 C-terminal" evidence="10">
    <location>
        <begin position="200"/>
        <end position="266"/>
    </location>
</feature>
<evidence type="ECO:0000259" key="11">
    <source>
        <dbReference type="Pfam" id="PF18636"/>
    </source>
</evidence>
<sequence>MPLFKELVLRLDVGHNTVIRDVQLWREMDAEKGHEGGPSAKNCLAEVIGMVSVAKLPLWLDLDRRYRCFTTSETSFRYFNAKLMRQRHRNRGILCRIHSNNDSIEYMLFHKCLKTDVDASFEIESIVIDLSTKRRLDAVLDKIHSASDESNATTESISRNAAGPSNATKSIEKILEKNRQQRLQKSNSLNKRVLLNDQHQHFVTLLSQCILSGLRLRGVPQSQYEKLYKMTYKASEFAFRNELRQTTPISFEAIQDCVETLLKLFTKT</sequence>
<keyword evidence="8" id="KW-0539">Nucleus</keyword>